<proteinExistence type="predicted"/>
<organism evidence="5 6">
    <name type="scientific">Candidatus Termititenax dinenymphae</name>
    <dbReference type="NCBI Taxonomy" id="2218523"/>
    <lineage>
        <taxon>Bacteria</taxon>
        <taxon>Bacillati</taxon>
        <taxon>Candidatus Margulisiibacteriota</taxon>
        <taxon>Candidatus Termititenacia</taxon>
        <taxon>Candidatus Termititenacales</taxon>
        <taxon>Candidatus Termititenacaceae</taxon>
        <taxon>Candidatus Termititenax</taxon>
    </lineage>
</organism>
<evidence type="ECO:0000259" key="4">
    <source>
        <dbReference type="Pfam" id="PF11967"/>
    </source>
</evidence>
<dbReference type="AlphaFoldDB" id="A0A388TLE7"/>
<evidence type="ECO:0000313" key="5">
    <source>
        <dbReference type="EMBL" id="GBR77514.1"/>
    </source>
</evidence>
<dbReference type="Pfam" id="PF11967">
    <property type="entry name" value="RecO_N"/>
    <property type="match status" value="1"/>
</dbReference>
<evidence type="ECO:0000313" key="6">
    <source>
        <dbReference type="Proteomes" id="UP000282196"/>
    </source>
</evidence>
<dbReference type="PANTHER" id="PTHR33991">
    <property type="entry name" value="DNA REPAIR PROTEIN RECO"/>
    <property type="match status" value="1"/>
</dbReference>
<dbReference type="InterPro" id="IPR003717">
    <property type="entry name" value="RecO"/>
</dbReference>
<dbReference type="InterPro" id="IPR037278">
    <property type="entry name" value="ARFGAP/RecO"/>
</dbReference>
<name>A0A388TLE7_9BACT</name>
<reference evidence="5 6" key="1">
    <citation type="journal article" date="2019" name="ISME J.">
        <title>Genome analyses of uncultured TG2/ZB3 bacteria in 'Margulisbacteria' specifically attached to ectosymbiotic spirochetes of protists in the termite gut.</title>
        <authorList>
            <person name="Utami Y.D."/>
            <person name="Kuwahara H."/>
            <person name="Igai K."/>
            <person name="Murakami T."/>
            <person name="Sugaya K."/>
            <person name="Morikawa T."/>
            <person name="Nagura Y."/>
            <person name="Yuki M."/>
            <person name="Deevong P."/>
            <person name="Inoue T."/>
            <person name="Kihara K."/>
            <person name="Lo N."/>
            <person name="Yamada A."/>
            <person name="Ohkuma M."/>
            <person name="Hongoh Y."/>
        </authorList>
    </citation>
    <scope>NUCLEOTIDE SEQUENCE [LARGE SCALE GENOMIC DNA]</scope>
    <source>
        <strain evidence="5">RsDinE6-01</strain>
    </source>
</reference>
<feature type="domain" description="DNA replication/recombination mediator RecO N-terminal" evidence="4">
    <location>
        <begin position="1"/>
        <end position="73"/>
    </location>
</feature>
<keyword evidence="6" id="KW-1185">Reference proteome</keyword>
<evidence type="ECO:0000256" key="3">
    <source>
        <dbReference type="ARBA" id="ARBA00023204"/>
    </source>
</evidence>
<comment type="caution">
    <text evidence="5">The sequence shown here is derived from an EMBL/GenBank/DDBJ whole genome shotgun (WGS) entry which is preliminary data.</text>
</comment>
<dbReference type="InterPro" id="IPR022572">
    <property type="entry name" value="DNA_rep/recomb_RecO_N"/>
</dbReference>
<dbReference type="SUPFAM" id="SSF50249">
    <property type="entry name" value="Nucleic acid-binding proteins"/>
    <property type="match status" value="1"/>
</dbReference>
<evidence type="ECO:0000256" key="2">
    <source>
        <dbReference type="ARBA" id="ARBA00023172"/>
    </source>
</evidence>
<dbReference type="InterPro" id="IPR012340">
    <property type="entry name" value="NA-bd_OB-fold"/>
</dbReference>
<dbReference type="GO" id="GO:0043590">
    <property type="term" value="C:bacterial nucleoid"/>
    <property type="evidence" value="ECO:0007669"/>
    <property type="project" value="TreeGrafter"/>
</dbReference>
<dbReference type="Gene3D" id="2.40.50.140">
    <property type="entry name" value="Nucleic acid-binding proteins"/>
    <property type="match status" value="1"/>
</dbReference>
<dbReference type="PANTHER" id="PTHR33991:SF1">
    <property type="entry name" value="DNA REPAIR PROTEIN RECO"/>
    <property type="match status" value="1"/>
</dbReference>
<dbReference type="GO" id="GO:0006302">
    <property type="term" value="P:double-strand break repair"/>
    <property type="evidence" value="ECO:0007669"/>
    <property type="project" value="TreeGrafter"/>
</dbReference>
<keyword evidence="2" id="KW-0233">DNA recombination</keyword>
<dbReference type="EMBL" id="BGZP01000003">
    <property type="protein sequence ID" value="GBR77514.1"/>
    <property type="molecule type" value="Genomic_DNA"/>
</dbReference>
<protein>
    <recommendedName>
        <fullName evidence="4">DNA replication/recombination mediator RecO N-terminal domain-containing protein</fullName>
    </recommendedName>
</protein>
<dbReference type="GO" id="GO:0006310">
    <property type="term" value="P:DNA recombination"/>
    <property type="evidence" value="ECO:0007669"/>
    <property type="project" value="UniProtKB-KW"/>
</dbReference>
<dbReference type="SUPFAM" id="SSF57863">
    <property type="entry name" value="ArfGap/RecO-like zinc finger"/>
    <property type="match status" value="1"/>
</dbReference>
<dbReference type="NCBIfam" id="TIGR00613">
    <property type="entry name" value="reco"/>
    <property type="match status" value="1"/>
</dbReference>
<keyword evidence="1" id="KW-0227">DNA damage</keyword>
<sequence length="165" mass="18975">MSTRIEGIILRKKVLRDSDLMLSVFTLSDGRIKLVQKRALKKPQAEIDLFCRNEFIVAELKDFSLIYQVSGLNLFAGLRQKYELLQNASEAVKTVEKITSTLQPNPELYQLLKNYLETLNKTTDITTLENLKLAWYKAILVNEGIYDGQPITEESFKLQVVNYRG</sequence>
<dbReference type="Proteomes" id="UP000282196">
    <property type="component" value="Unassembled WGS sequence"/>
</dbReference>
<evidence type="ECO:0000256" key="1">
    <source>
        <dbReference type="ARBA" id="ARBA00022763"/>
    </source>
</evidence>
<gene>
    <name evidence="5" type="ORF">RDn1_173</name>
</gene>
<accession>A0A388TLE7</accession>
<keyword evidence="3" id="KW-0234">DNA repair</keyword>